<feature type="transmembrane region" description="Helical" evidence="3">
    <location>
        <begin position="12"/>
        <end position="38"/>
    </location>
</feature>
<comment type="similarity">
    <text evidence="1">Belongs to the EamA transporter family.</text>
</comment>
<dbReference type="Proteomes" id="UP001321475">
    <property type="component" value="Chromosome"/>
</dbReference>
<sequence length="314" mass="31790">MSSRPGNVLDAVPAPAIFVASGLTQYLGAAIAVGLFVAVGAPEVAWLRIVVAAVVLVLWRRPWRARWTRRDLGWVCVFGVALAAMNIAFYIGIQHLPLGTAVAIEFLGPVAVAAVTGRGWRERVGIALAATGVVLLAGVTLESGLSRSDAVIGLVALLTAAACWAGYILLGRRVAVAGSGVTSLAVAMTAGAVVFAPFFAASSAVVLSDVGLLASIVGVGVLSSVVPYALDQVVLKRVSTATFSVLLALLPASATLVGAVVLRQVPTFWEIVGLLLVSGAIALAGRSRTEGDADASGEPPSDTGPAGTLPTPPA</sequence>
<feature type="transmembrane region" description="Helical" evidence="3">
    <location>
        <begin position="98"/>
        <end position="117"/>
    </location>
</feature>
<evidence type="ECO:0000313" key="5">
    <source>
        <dbReference type="EMBL" id="BDZ42355.1"/>
    </source>
</evidence>
<evidence type="ECO:0000256" key="3">
    <source>
        <dbReference type="SAM" id="Phobius"/>
    </source>
</evidence>
<accession>A0ABM8G2L3</accession>
<dbReference type="RefSeq" id="WP_286216859.1">
    <property type="nucleotide sequence ID" value="NZ_AP027729.1"/>
</dbReference>
<dbReference type="EMBL" id="AP027729">
    <property type="protein sequence ID" value="BDZ42355.1"/>
    <property type="molecule type" value="Genomic_DNA"/>
</dbReference>
<feature type="transmembrane region" description="Helical" evidence="3">
    <location>
        <begin position="151"/>
        <end position="170"/>
    </location>
</feature>
<evidence type="ECO:0000256" key="1">
    <source>
        <dbReference type="ARBA" id="ARBA00007362"/>
    </source>
</evidence>
<feature type="transmembrane region" description="Helical" evidence="3">
    <location>
        <begin position="44"/>
        <end position="60"/>
    </location>
</feature>
<feature type="transmembrane region" description="Helical" evidence="3">
    <location>
        <begin position="242"/>
        <end position="262"/>
    </location>
</feature>
<dbReference type="InterPro" id="IPR000620">
    <property type="entry name" value="EamA_dom"/>
</dbReference>
<dbReference type="PANTHER" id="PTHR22911:SF37">
    <property type="entry name" value="THREONINE_HOMOSERINE EXPORTER RHTA"/>
    <property type="match status" value="1"/>
</dbReference>
<feature type="transmembrane region" description="Helical" evidence="3">
    <location>
        <begin position="182"/>
        <end position="206"/>
    </location>
</feature>
<keyword evidence="6" id="KW-1185">Reference proteome</keyword>
<feature type="transmembrane region" description="Helical" evidence="3">
    <location>
        <begin position="212"/>
        <end position="230"/>
    </location>
</feature>
<organism evidence="5 6">
    <name type="scientific">Paraoerskovia sediminicola</name>
    <dbReference type="NCBI Taxonomy" id="1138587"/>
    <lineage>
        <taxon>Bacteria</taxon>
        <taxon>Bacillati</taxon>
        <taxon>Actinomycetota</taxon>
        <taxon>Actinomycetes</taxon>
        <taxon>Micrococcales</taxon>
        <taxon>Cellulomonadaceae</taxon>
        <taxon>Paraoerskovia</taxon>
    </lineage>
</organism>
<dbReference type="InterPro" id="IPR037185">
    <property type="entry name" value="EmrE-like"/>
</dbReference>
<keyword evidence="3" id="KW-0812">Transmembrane</keyword>
<evidence type="ECO:0000313" key="6">
    <source>
        <dbReference type="Proteomes" id="UP001321475"/>
    </source>
</evidence>
<dbReference type="SUPFAM" id="SSF103481">
    <property type="entry name" value="Multidrug resistance efflux transporter EmrE"/>
    <property type="match status" value="2"/>
</dbReference>
<feature type="transmembrane region" description="Helical" evidence="3">
    <location>
        <begin position="72"/>
        <end position="92"/>
    </location>
</feature>
<name>A0ABM8G2L3_9CELL</name>
<dbReference type="PANTHER" id="PTHR22911">
    <property type="entry name" value="ACYL-MALONYL CONDENSING ENZYME-RELATED"/>
    <property type="match status" value="1"/>
</dbReference>
<evidence type="ECO:0000259" key="4">
    <source>
        <dbReference type="Pfam" id="PF00892"/>
    </source>
</evidence>
<evidence type="ECO:0000256" key="2">
    <source>
        <dbReference type="SAM" id="MobiDB-lite"/>
    </source>
</evidence>
<proteinExistence type="inferred from homology"/>
<protein>
    <submittedName>
        <fullName evidence="5">Permease</fullName>
    </submittedName>
</protein>
<keyword evidence="3" id="KW-1133">Transmembrane helix</keyword>
<feature type="domain" description="EamA" evidence="4">
    <location>
        <begin position="152"/>
        <end position="284"/>
    </location>
</feature>
<reference evidence="6" key="1">
    <citation type="journal article" date="2019" name="Int. J. Syst. Evol. Microbiol.">
        <title>The Global Catalogue of Microorganisms (GCM) 10K type strain sequencing project: providing services to taxonomists for standard genome sequencing and annotation.</title>
        <authorList>
            <consortium name="The Broad Institute Genomics Platform"/>
            <consortium name="The Broad Institute Genome Sequencing Center for Infectious Disease"/>
            <person name="Wu L."/>
            <person name="Ma J."/>
        </authorList>
    </citation>
    <scope>NUCLEOTIDE SEQUENCE [LARGE SCALE GENOMIC DNA]</scope>
    <source>
        <strain evidence="6">NBRC 108565</strain>
    </source>
</reference>
<dbReference type="Pfam" id="PF00892">
    <property type="entry name" value="EamA"/>
    <property type="match status" value="1"/>
</dbReference>
<feature type="compositionally biased region" description="Low complexity" evidence="2">
    <location>
        <begin position="303"/>
        <end position="314"/>
    </location>
</feature>
<feature type="region of interest" description="Disordered" evidence="2">
    <location>
        <begin position="289"/>
        <end position="314"/>
    </location>
</feature>
<gene>
    <name evidence="5" type="ORF">GCM10025865_16540</name>
</gene>
<keyword evidence="3" id="KW-0472">Membrane</keyword>
<feature type="transmembrane region" description="Helical" evidence="3">
    <location>
        <begin position="268"/>
        <end position="285"/>
    </location>
</feature>
<feature type="transmembrane region" description="Helical" evidence="3">
    <location>
        <begin position="124"/>
        <end position="145"/>
    </location>
</feature>